<dbReference type="AlphaFoldDB" id="A0AAD6U603"/>
<proteinExistence type="predicted"/>
<name>A0AAD6U603_9AGAR</name>
<accession>A0AAD6U603</accession>
<keyword evidence="3" id="KW-1185">Reference proteome</keyword>
<gene>
    <name evidence="2" type="ORF">B0H15DRAFT_929795</name>
</gene>
<evidence type="ECO:0000256" key="1">
    <source>
        <dbReference type="SAM" id="MobiDB-lite"/>
    </source>
</evidence>
<feature type="region of interest" description="Disordered" evidence="1">
    <location>
        <begin position="343"/>
        <end position="366"/>
    </location>
</feature>
<evidence type="ECO:0000313" key="2">
    <source>
        <dbReference type="EMBL" id="KAJ7092276.1"/>
    </source>
</evidence>
<feature type="region of interest" description="Disordered" evidence="1">
    <location>
        <begin position="1"/>
        <end position="73"/>
    </location>
</feature>
<evidence type="ECO:0000313" key="3">
    <source>
        <dbReference type="Proteomes" id="UP001222325"/>
    </source>
</evidence>
<reference evidence="2" key="1">
    <citation type="submission" date="2023-03" db="EMBL/GenBank/DDBJ databases">
        <title>Massive genome expansion in bonnet fungi (Mycena s.s.) driven by repeated elements and novel gene families across ecological guilds.</title>
        <authorList>
            <consortium name="Lawrence Berkeley National Laboratory"/>
            <person name="Harder C.B."/>
            <person name="Miyauchi S."/>
            <person name="Viragh M."/>
            <person name="Kuo A."/>
            <person name="Thoen E."/>
            <person name="Andreopoulos B."/>
            <person name="Lu D."/>
            <person name="Skrede I."/>
            <person name="Drula E."/>
            <person name="Henrissat B."/>
            <person name="Morin E."/>
            <person name="Kohler A."/>
            <person name="Barry K."/>
            <person name="LaButti K."/>
            <person name="Morin E."/>
            <person name="Salamov A."/>
            <person name="Lipzen A."/>
            <person name="Mereny Z."/>
            <person name="Hegedus B."/>
            <person name="Baldrian P."/>
            <person name="Stursova M."/>
            <person name="Weitz H."/>
            <person name="Taylor A."/>
            <person name="Grigoriev I.V."/>
            <person name="Nagy L.G."/>
            <person name="Martin F."/>
            <person name="Kauserud H."/>
        </authorList>
    </citation>
    <scope>NUCLEOTIDE SEQUENCE</scope>
    <source>
        <strain evidence="2">CBHHK173m</strain>
    </source>
</reference>
<dbReference type="Proteomes" id="UP001222325">
    <property type="component" value="Unassembled WGS sequence"/>
</dbReference>
<comment type="caution">
    <text evidence="2">The sequence shown here is derived from an EMBL/GenBank/DDBJ whole genome shotgun (WGS) entry which is preliminary data.</text>
</comment>
<protein>
    <submittedName>
        <fullName evidence="2">Uncharacterized protein</fullName>
    </submittedName>
</protein>
<feature type="compositionally biased region" description="Pro residues" evidence="1">
    <location>
        <begin position="60"/>
        <end position="72"/>
    </location>
</feature>
<organism evidence="2 3">
    <name type="scientific">Mycena belliarum</name>
    <dbReference type="NCBI Taxonomy" id="1033014"/>
    <lineage>
        <taxon>Eukaryota</taxon>
        <taxon>Fungi</taxon>
        <taxon>Dikarya</taxon>
        <taxon>Basidiomycota</taxon>
        <taxon>Agaricomycotina</taxon>
        <taxon>Agaricomycetes</taxon>
        <taxon>Agaricomycetidae</taxon>
        <taxon>Agaricales</taxon>
        <taxon>Marasmiineae</taxon>
        <taxon>Mycenaceae</taxon>
        <taxon>Mycena</taxon>
    </lineage>
</organism>
<dbReference type="EMBL" id="JARJCN010000018">
    <property type="protein sequence ID" value="KAJ7092276.1"/>
    <property type="molecule type" value="Genomic_DNA"/>
</dbReference>
<sequence>MPAPAPVSAPAGARHSPPPLTHIGRRKRPRLSPLDDHASPDHQYQYAPSSALDPHLLVRPPSPPRARSPLTPPQALARRLPGLATTPPQDLTPAHVVCAASAHAAALRAEVNALRARLGLGAADYAAGSFSCGAVTAAGALFDPGILAFRGGPSPPARFAFLPADHGGSADAVRPFSLPHDGIFIHPNANDAQRAPRCVASPRGPIPMPAYIAHTLTTALQPLAFDIDFLPPATATAAADTWAAPSESPHQQPGPEYAVQRAPEYAVQYAQRAPVCATGLPGGFFVPLPHPSPPLLVLVLGAHAHPPLGASPELSFDLGFDLGLTWTRGAGVAGRGTSGAANLNSDAQIRKRPAHAHSGTYGGFAV</sequence>